<dbReference type="eggNOG" id="KOG2180">
    <property type="taxonomic scope" value="Eukaryota"/>
</dbReference>
<dbReference type="PROSITE" id="PS51910">
    <property type="entry name" value="GH18_2"/>
    <property type="match status" value="1"/>
</dbReference>
<reference evidence="18 19" key="1">
    <citation type="journal article" date="2012" name="BMC Genomics">
        <title>Tools to kill: Genome of one of the most destructive plant pathogenic fungi Macrophomina phaseolina.</title>
        <authorList>
            <person name="Islam M.S."/>
            <person name="Haque M.S."/>
            <person name="Islam M.M."/>
            <person name="Emdad E.M."/>
            <person name="Halim A."/>
            <person name="Hossen Q.M.M."/>
            <person name="Hossain M.Z."/>
            <person name="Ahmed B."/>
            <person name="Rahim S."/>
            <person name="Rahman M.S."/>
            <person name="Alam M.M."/>
            <person name="Hou S."/>
            <person name="Wan X."/>
            <person name="Saito J.A."/>
            <person name="Alam M."/>
        </authorList>
    </citation>
    <scope>NUCLEOTIDE SEQUENCE [LARGE SCALE GENOMIC DNA]</scope>
    <source>
        <strain evidence="18 19">MS6</strain>
    </source>
</reference>
<name>K2S5L2_MACPH</name>
<sequence length="1229" mass="136347">MLSIFGPRPPNRRLLEDPPSAPGHQAHRFGDAAGSAFFDTPSINMYFNGVYYPNWHIYKGLPPSSLKFDVISHAFYAFAHVKPDGTVFLSDEWADSQIEVDGTQGCLRSFAELKKKYSVLRVVLSVGGGGAASEPFPAAASCDETRERFAQTAKELVVNYGLDGIDVDWEHPNNSQQGGDYVRLLATLRAYLPAPQYTLTSAIGCGEWCLQHINLAAASYYLDLVNVMTYDFSGPWVPSTEHHAQLYSPRRPHNQHCQLSCHSAVNYLISHGVPAHKILLGVPAYGRSFTGTRGVGHSYSGHAGEEGTFEYKDLPRPDSKEYVDENTGAAFCVGGDGGFVTYDNARTIRMKADYVKQNRLAGLFYWTGTGDKTDNQSSLVWNGYVADYNPIDHLNQIFSHPSTLSSIEPTAAALRAYEYDLDEDIAEVVGQQSLSDAESVRHIQNAKQELDELFGKIEDVRDRAVRTEQAITDMTADIKRLDNTKRNLTLSMTALKRLQMLTTAYEQLRGLSKTRQYRECAQLLQAVLQLVAHFKTYRSIDQIATLSRNVADLQRELLEQICEDFEVTFAKSEVAQRRGMLAEACMVMDALGDHARTRLVNWYCNTQLREYRQVFRGSDEAGSLDNISRRYSWFNRMLKTYDSEHAVLFPPHWRVNEMLANAFCEGTRDDFKGILQRKMRQTGQSLDVNLLLSCLQETLDFEHSLERRFSNESRSSMDTIVSREDSQTSFRQAISEAFEPYMSLWVESQDKQLAALMPKYRQQPLRNEDEEFSPQSVIHSSTELFHFYRTAMAQCAKLSTGIRLLELSRTFARHLDAYANQVLFYFLAEKTSIEDIILILNTADYCYSTCNQLEEKLKSKIDDEYKEKVDLQGQADLFMGIASSSVRALVRKVEIDCEPGWREMRNTPWSKLESVGDQSGYVGELLRHIKERAAEILKYLHKQTYARSFLDNLVDAMVHTYILSIVQCRPVSEVGAEQMLLDSYVLKKGFTELSTINSEDPGAQPPAAFVKRVNQSLSKLDPLLKTLQVRPSPPEALVQAYLIHIADRSDTNFRKILDLKGIRKSEQSALVDLFIAHRQSPAHANLPPNSPMLTPLSIGSATPALGAGSLGGSSGGTAGPLLAGMGLGAKGGFDPATFASGIMSAARDGVDRFGVSGPVGAGNVIPAMAQAERGIGGQGNGGGGAPGDGSPVIGSGANLNENLKNIGKFFRRDVGSFGRFGRTGTGLGD</sequence>
<evidence type="ECO:0000256" key="8">
    <source>
        <dbReference type="ARBA" id="ARBA00022801"/>
    </source>
</evidence>
<accession>K2S5L2</accession>
<dbReference type="Pfam" id="PF04100">
    <property type="entry name" value="Vps53_N"/>
    <property type="match status" value="1"/>
</dbReference>
<evidence type="ECO:0000256" key="11">
    <source>
        <dbReference type="ARBA" id="ARBA00023136"/>
    </source>
</evidence>
<keyword evidence="7" id="KW-0967">Endosome</keyword>
<comment type="similarity">
    <text evidence="4">Belongs to the VPS53 family.</text>
</comment>
<dbReference type="InterPro" id="IPR007234">
    <property type="entry name" value="Vps53_N"/>
</dbReference>
<dbReference type="CDD" id="cd06548">
    <property type="entry name" value="GH18_chitinase"/>
    <property type="match status" value="1"/>
</dbReference>
<dbReference type="InterPro" id="IPR039766">
    <property type="entry name" value="Vps53"/>
</dbReference>
<keyword evidence="10" id="KW-0333">Golgi apparatus</keyword>
<evidence type="ECO:0000256" key="14">
    <source>
        <dbReference type="ARBA" id="ARBA00023326"/>
    </source>
</evidence>
<dbReference type="Proteomes" id="UP000007129">
    <property type="component" value="Unassembled WGS sequence"/>
</dbReference>
<feature type="domain" description="GH18" evidence="17">
    <location>
        <begin position="46"/>
        <end position="384"/>
    </location>
</feature>
<dbReference type="STRING" id="1126212.K2S5L2"/>
<keyword evidence="12" id="KW-0119">Carbohydrate metabolism</keyword>
<dbReference type="EMBL" id="AHHD01000026">
    <property type="protein sequence ID" value="EKG22208.1"/>
    <property type="molecule type" value="Genomic_DNA"/>
</dbReference>
<dbReference type="Gene3D" id="3.10.50.10">
    <property type="match status" value="1"/>
</dbReference>
<dbReference type="InterPro" id="IPR017853">
    <property type="entry name" value="GH"/>
</dbReference>
<dbReference type="GO" id="GO:0000938">
    <property type="term" value="C:GARP complex"/>
    <property type="evidence" value="ECO:0007669"/>
    <property type="project" value="InterPro"/>
</dbReference>
<dbReference type="PROSITE" id="PS01095">
    <property type="entry name" value="GH18_1"/>
    <property type="match status" value="1"/>
</dbReference>
<dbReference type="GO" id="GO:0008061">
    <property type="term" value="F:chitin binding"/>
    <property type="evidence" value="ECO:0007669"/>
    <property type="project" value="InterPro"/>
</dbReference>
<dbReference type="Gene3D" id="3.20.20.80">
    <property type="entry name" value="Glycosidases"/>
    <property type="match status" value="1"/>
</dbReference>
<dbReference type="AlphaFoldDB" id="K2S5L2"/>
<dbReference type="InterPro" id="IPR031745">
    <property type="entry name" value="Vps53_C"/>
</dbReference>
<evidence type="ECO:0000256" key="9">
    <source>
        <dbReference type="ARBA" id="ARBA00023024"/>
    </source>
</evidence>
<organism evidence="18 19">
    <name type="scientific">Macrophomina phaseolina (strain MS6)</name>
    <name type="common">Charcoal rot fungus</name>
    <dbReference type="NCBI Taxonomy" id="1126212"/>
    <lineage>
        <taxon>Eukaryota</taxon>
        <taxon>Fungi</taxon>
        <taxon>Dikarya</taxon>
        <taxon>Ascomycota</taxon>
        <taxon>Pezizomycotina</taxon>
        <taxon>Dothideomycetes</taxon>
        <taxon>Dothideomycetes incertae sedis</taxon>
        <taxon>Botryosphaeriales</taxon>
        <taxon>Botryosphaeriaceae</taxon>
        <taxon>Macrophomina</taxon>
    </lineage>
</organism>
<dbReference type="InterPro" id="IPR001579">
    <property type="entry name" value="Glyco_hydro_18_chit_AS"/>
</dbReference>
<evidence type="ECO:0000259" key="17">
    <source>
        <dbReference type="PROSITE" id="PS51910"/>
    </source>
</evidence>
<comment type="caution">
    <text evidence="18">The sequence shown here is derived from an EMBL/GenBank/DDBJ whole genome shotgun (WGS) entry which is preliminary data.</text>
</comment>
<proteinExistence type="inferred from homology"/>
<dbReference type="GO" id="GO:0006032">
    <property type="term" value="P:chitin catabolic process"/>
    <property type="evidence" value="ECO:0007669"/>
    <property type="project" value="UniProtKB-KW"/>
</dbReference>
<evidence type="ECO:0000313" key="18">
    <source>
        <dbReference type="EMBL" id="EKG22208.1"/>
    </source>
</evidence>
<evidence type="ECO:0000256" key="12">
    <source>
        <dbReference type="ARBA" id="ARBA00023277"/>
    </source>
</evidence>
<comment type="similarity">
    <text evidence="5">Belongs to the glycosyl hydrolase 18 family. Chitinase class V subfamily.</text>
</comment>
<dbReference type="Gene3D" id="1.10.357.110">
    <property type="entry name" value="Vacuolar protein sorting-associated protein 53, C-terminus"/>
    <property type="match status" value="1"/>
</dbReference>
<evidence type="ECO:0000256" key="6">
    <source>
        <dbReference type="ARBA" id="ARBA00012729"/>
    </source>
</evidence>
<dbReference type="SMART" id="SM00636">
    <property type="entry name" value="Glyco_18"/>
    <property type="match status" value="1"/>
</dbReference>
<keyword evidence="13 15" id="KW-0326">Glycosidase</keyword>
<dbReference type="EC" id="3.2.1.14" evidence="6"/>
<dbReference type="InterPro" id="IPR038260">
    <property type="entry name" value="Vps53_C_sf"/>
</dbReference>
<gene>
    <name evidence="18" type="ORF">MPH_00387</name>
</gene>
<evidence type="ECO:0000313" key="19">
    <source>
        <dbReference type="Proteomes" id="UP000007129"/>
    </source>
</evidence>
<feature type="region of interest" description="Disordered" evidence="16">
    <location>
        <begin position="1"/>
        <end position="25"/>
    </location>
</feature>
<comment type="catalytic activity">
    <reaction evidence="1">
        <text>Random endo-hydrolysis of N-acetyl-beta-D-glucosaminide (1-&gt;4)-beta-linkages in chitin and chitodextrins.</text>
        <dbReference type="EC" id="3.2.1.14"/>
    </reaction>
</comment>
<dbReference type="HOGENOM" id="CLU_007339_1_0_1"/>
<dbReference type="FunCoup" id="K2S5L2">
    <property type="interactions" value="733"/>
</dbReference>
<dbReference type="VEuPathDB" id="FungiDB:MPH_00387"/>
<evidence type="ECO:0000256" key="4">
    <source>
        <dbReference type="ARBA" id="ARBA00008628"/>
    </source>
</evidence>
<dbReference type="InterPro" id="IPR001223">
    <property type="entry name" value="Glyco_hydro18_cat"/>
</dbReference>
<dbReference type="GO" id="GO:0042147">
    <property type="term" value="P:retrograde transport, endosome to Golgi"/>
    <property type="evidence" value="ECO:0007669"/>
    <property type="project" value="InterPro"/>
</dbReference>
<protein>
    <recommendedName>
        <fullName evidence="6">chitinase</fullName>
        <ecNumber evidence="6">3.2.1.14</ecNumber>
    </recommendedName>
</protein>
<keyword evidence="9" id="KW-0146">Chitin degradation</keyword>
<dbReference type="SUPFAM" id="SSF54556">
    <property type="entry name" value="Chitinase insertion domain"/>
    <property type="match status" value="1"/>
</dbReference>
<dbReference type="InParanoid" id="K2S5L2"/>
<dbReference type="Pfam" id="PF00704">
    <property type="entry name" value="Glyco_hydro_18"/>
    <property type="match status" value="1"/>
</dbReference>
<comment type="subcellular location">
    <subcellularLocation>
        <location evidence="3">Endosome membrane</location>
        <topology evidence="3">Peripheral membrane protein</topology>
    </subcellularLocation>
    <subcellularLocation>
        <location evidence="2">Golgi apparatus</location>
        <location evidence="2">trans-Golgi network membrane</location>
        <topology evidence="2">Peripheral membrane protein</topology>
    </subcellularLocation>
</comment>
<evidence type="ECO:0000256" key="13">
    <source>
        <dbReference type="ARBA" id="ARBA00023295"/>
    </source>
</evidence>
<evidence type="ECO:0000256" key="5">
    <source>
        <dbReference type="ARBA" id="ARBA00008682"/>
    </source>
</evidence>
<evidence type="ECO:0000256" key="7">
    <source>
        <dbReference type="ARBA" id="ARBA00022753"/>
    </source>
</evidence>
<dbReference type="InterPro" id="IPR011583">
    <property type="entry name" value="Chitinase_II/V-like_cat"/>
</dbReference>
<dbReference type="PANTHER" id="PTHR12820">
    <property type="entry name" value="VACUOLAR SORTING PROTEIN 53"/>
    <property type="match status" value="1"/>
</dbReference>
<evidence type="ECO:0000256" key="16">
    <source>
        <dbReference type="SAM" id="MobiDB-lite"/>
    </source>
</evidence>
<dbReference type="GO" id="GO:0008843">
    <property type="term" value="F:endochitinase activity"/>
    <property type="evidence" value="ECO:0007669"/>
    <property type="project" value="UniProtKB-EC"/>
</dbReference>
<dbReference type="GO" id="GO:0010008">
    <property type="term" value="C:endosome membrane"/>
    <property type="evidence" value="ECO:0007669"/>
    <property type="project" value="UniProtKB-SubCell"/>
</dbReference>
<dbReference type="GO" id="GO:0005829">
    <property type="term" value="C:cytosol"/>
    <property type="evidence" value="ECO:0007669"/>
    <property type="project" value="GOC"/>
</dbReference>
<dbReference type="Pfam" id="PF16854">
    <property type="entry name" value="VPS53_C"/>
    <property type="match status" value="1"/>
</dbReference>
<keyword evidence="14" id="KW-0624">Polysaccharide degradation</keyword>
<evidence type="ECO:0000256" key="1">
    <source>
        <dbReference type="ARBA" id="ARBA00000822"/>
    </source>
</evidence>
<keyword evidence="11" id="KW-0472">Membrane</keyword>
<dbReference type="OrthoDB" id="10261632at2759"/>
<keyword evidence="8 15" id="KW-0378">Hydrolase</keyword>
<dbReference type="SUPFAM" id="SSF51445">
    <property type="entry name" value="(Trans)glycosidases"/>
    <property type="match status" value="1"/>
</dbReference>
<evidence type="ECO:0000256" key="2">
    <source>
        <dbReference type="ARBA" id="ARBA00004150"/>
    </source>
</evidence>
<dbReference type="GO" id="GO:0000272">
    <property type="term" value="P:polysaccharide catabolic process"/>
    <property type="evidence" value="ECO:0007669"/>
    <property type="project" value="UniProtKB-KW"/>
</dbReference>
<dbReference type="InterPro" id="IPR029070">
    <property type="entry name" value="Chitinase_insertion_sf"/>
</dbReference>
<evidence type="ECO:0000256" key="10">
    <source>
        <dbReference type="ARBA" id="ARBA00023034"/>
    </source>
</evidence>
<evidence type="ECO:0000256" key="3">
    <source>
        <dbReference type="ARBA" id="ARBA00004481"/>
    </source>
</evidence>
<dbReference type="PANTHER" id="PTHR12820:SF0">
    <property type="entry name" value="VACUOLAR PROTEIN SORTING-ASSOCIATED PROTEIN 53 HOMOLOG"/>
    <property type="match status" value="1"/>
</dbReference>
<dbReference type="eggNOG" id="KOG2806">
    <property type="taxonomic scope" value="Eukaryota"/>
</dbReference>
<evidence type="ECO:0000256" key="15">
    <source>
        <dbReference type="RuleBase" id="RU000489"/>
    </source>
</evidence>